<proteinExistence type="predicted"/>
<protein>
    <submittedName>
        <fullName evidence="2">Uncharacterized protein</fullName>
    </submittedName>
</protein>
<keyword evidence="3" id="KW-1185">Reference proteome</keyword>
<organism evidence="2 3">
    <name type="scientific">Noviluteimonas lactosilytica</name>
    <dbReference type="NCBI Taxonomy" id="2888523"/>
    <lineage>
        <taxon>Bacteria</taxon>
        <taxon>Pseudomonadati</taxon>
        <taxon>Pseudomonadota</taxon>
        <taxon>Gammaproteobacteria</taxon>
        <taxon>Lysobacterales</taxon>
        <taxon>Lysobacteraceae</taxon>
        <taxon>Noviluteimonas</taxon>
    </lineage>
</organism>
<evidence type="ECO:0000256" key="1">
    <source>
        <dbReference type="SAM" id="SignalP"/>
    </source>
</evidence>
<feature type="signal peptide" evidence="1">
    <location>
        <begin position="1"/>
        <end position="31"/>
    </location>
</feature>
<dbReference type="RefSeq" id="WP_230526381.1">
    <property type="nucleotide sequence ID" value="NZ_JAJGAK010000001.1"/>
</dbReference>
<feature type="chain" id="PRO_5047252938" evidence="1">
    <location>
        <begin position="32"/>
        <end position="141"/>
    </location>
</feature>
<dbReference type="EMBL" id="JAJGAK010000001">
    <property type="protein sequence ID" value="MCC8362803.1"/>
    <property type="molecule type" value="Genomic_DNA"/>
</dbReference>
<accession>A0ABS8JH37</accession>
<keyword evidence="1" id="KW-0732">Signal</keyword>
<reference evidence="2" key="1">
    <citation type="submission" date="2021-10" db="EMBL/GenBank/DDBJ databases">
        <authorList>
            <person name="Lyu M."/>
            <person name="Wang X."/>
            <person name="Meng X."/>
            <person name="Xu K."/>
        </authorList>
    </citation>
    <scope>NUCLEOTIDE SEQUENCE</scope>
    <source>
        <strain evidence="2">A6</strain>
    </source>
</reference>
<gene>
    <name evidence="2" type="ORF">LK996_06900</name>
</gene>
<dbReference type="Proteomes" id="UP001165293">
    <property type="component" value="Unassembled WGS sequence"/>
</dbReference>
<name>A0ABS8JH37_9GAMM</name>
<sequence length="141" mass="16687">MDRLRMARRVAPLVLATGLTVAALVPNPAHAQDDQRVRVIVDAADVVVRGGQPYYRYGGYRDSDRIVIGRDRYGRPIYYRIVDRRDWRDRDRDDRYGHRRHYRRPAYPAYGHDPTARRVTCNNVGNCTVTYYDPRFDRYRP</sequence>
<evidence type="ECO:0000313" key="3">
    <source>
        <dbReference type="Proteomes" id="UP001165293"/>
    </source>
</evidence>
<comment type="caution">
    <text evidence="2">The sequence shown here is derived from an EMBL/GenBank/DDBJ whole genome shotgun (WGS) entry which is preliminary data.</text>
</comment>
<evidence type="ECO:0000313" key="2">
    <source>
        <dbReference type="EMBL" id="MCC8362803.1"/>
    </source>
</evidence>